<dbReference type="InterPro" id="IPR005113">
    <property type="entry name" value="uDENN_dom"/>
</dbReference>
<evidence type="ECO:0000313" key="4">
    <source>
        <dbReference type="Proteomes" id="UP000241769"/>
    </source>
</evidence>
<evidence type="ECO:0000256" key="1">
    <source>
        <dbReference type="SAM" id="MobiDB-lite"/>
    </source>
</evidence>
<feature type="domain" description="UDENN" evidence="2">
    <location>
        <begin position="155"/>
        <end position="621"/>
    </location>
</feature>
<sequence length="664" mass="74571">MAQLVPGSSPGVGTFCHSAQFNRNPSGPSVPDRNITPTDYSTSTFCRQPDPEHAHLSIMWLPTPGVHNTSRKNSVENETAEHATTKRSSPIIPAALQSIFAKENPQVEQRRTSFAVPLKGELTLDHHPDVSEEHTPIGYSVANAVRPPRTGKIFEHFVIVGLPSNMDQHGLDEIEARSELPPHIIAKFPAQDSVPFEYLPHFCFPVGVSIVAVERTKSSSVFNEMMYGSQSKIVAEANSYIFVITGQDHLMYGVCIVEMTPLEAKPLLPEILVVEGQPYETRTPLDYFAPRCYCLLSRFPFFQLHFEVLQSIIARERLRKLNAACGIIESQEEAVLSLLRSYYEKEPPSEDASLSFQIPGELRSIEFQCPPGDEDKQLALWGVATTFHRLPLANILAVYRSLLLEKQVVLVSEDMGLLSAVGLSLLPIFRPYVMQGPFIPILPSELYECLEAPVPFLYGIVRLPSQPDVVDRLKKEALVYDLDTGKLEQPFRLPEPPKEELLYPLFDLQRCRRKIPSFEAMKKLSQLNEPGSVSAKSKLRAKLAEELLSPFRKYQEWLLDEVIIPALPTGDSSLSLDSLSKIEEISLNIPPQHRDFVNQLLRSQHFCLFTEQMKSAIDKKVLAESSRPKRRSIKSLTDNLADSFKSLVRTASKEKLKRSSGMSE</sequence>
<feature type="compositionally biased region" description="Basic and acidic residues" evidence="1">
    <location>
        <begin position="73"/>
        <end position="84"/>
    </location>
</feature>
<dbReference type="Gene3D" id="3.30.450.200">
    <property type="match status" value="1"/>
</dbReference>
<dbReference type="Gene3D" id="3.40.50.11500">
    <property type="match status" value="1"/>
</dbReference>
<organism evidence="3 4">
    <name type="scientific">Planoprotostelium fungivorum</name>
    <dbReference type="NCBI Taxonomy" id="1890364"/>
    <lineage>
        <taxon>Eukaryota</taxon>
        <taxon>Amoebozoa</taxon>
        <taxon>Evosea</taxon>
        <taxon>Variosea</taxon>
        <taxon>Cavosteliida</taxon>
        <taxon>Cavosteliaceae</taxon>
        <taxon>Planoprotostelium</taxon>
    </lineage>
</organism>
<comment type="caution">
    <text evidence="3">The sequence shown here is derived from an EMBL/GenBank/DDBJ whole genome shotgun (WGS) entry which is preliminary data.</text>
</comment>
<dbReference type="OrthoDB" id="6019893at2759"/>
<evidence type="ECO:0000259" key="2">
    <source>
        <dbReference type="PROSITE" id="PS50211"/>
    </source>
</evidence>
<accession>A0A2P6NBJ9</accession>
<dbReference type="Pfam" id="PF03456">
    <property type="entry name" value="uDENN"/>
    <property type="match status" value="1"/>
</dbReference>
<keyword evidence="4" id="KW-1185">Reference proteome</keyword>
<dbReference type="AlphaFoldDB" id="A0A2P6NBJ9"/>
<name>A0A2P6NBJ9_9EUKA</name>
<dbReference type="Proteomes" id="UP000241769">
    <property type="component" value="Unassembled WGS sequence"/>
</dbReference>
<dbReference type="STRING" id="1890364.A0A2P6NBJ9"/>
<feature type="region of interest" description="Disordered" evidence="1">
    <location>
        <begin position="16"/>
        <end position="36"/>
    </location>
</feature>
<gene>
    <name evidence="3" type="ORF">PROFUN_04556</name>
</gene>
<dbReference type="InterPro" id="IPR051942">
    <property type="entry name" value="DENN_domain_containing_2"/>
</dbReference>
<dbReference type="Pfam" id="PF02141">
    <property type="entry name" value="DENN"/>
    <property type="match status" value="1"/>
</dbReference>
<dbReference type="PANTHER" id="PTHR15288">
    <property type="entry name" value="DENN DOMAIN-CONTAINING PROTEIN 2"/>
    <property type="match status" value="1"/>
</dbReference>
<feature type="region of interest" description="Disordered" evidence="1">
    <location>
        <begin position="64"/>
        <end position="86"/>
    </location>
</feature>
<dbReference type="InParanoid" id="A0A2P6NBJ9"/>
<dbReference type="PROSITE" id="PS50211">
    <property type="entry name" value="DENN"/>
    <property type="match status" value="1"/>
</dbReference>
<reference evidence="3 4" key="1">
    <citation type="journal article" date="2018" name="Genome Biol. Evol.">
        <title>Multiple Roots of Fruiting Body Formation in Amoebozoa.</title>
        <authorList>
            <person name="Hillmann F."/>
            <person name="Forbes G."/>
            <person name="Novohradska S."/>
            <person name="Ferling I."/>
            <person name="Riege K."/>
            <person name="Groth M."/>
            <person name="Westermann M."/>
            <person name="Marz M."/>
            <person name="Spaller T."/>
            <person name="Winckler T."/>
            <person name="Schaap P."/>
            <person name="Glockner G."/>
        </authorList>
    </citation>
    <scope>NUCLEOTIDE SEQUENCE [LARGE SCALE GENOMIC DNA]</scope>
    <source>
        <strain evidence="3 4">Jena</strain>
    </source>
</reference>
<dbReference type="SMART" id="SM00799">
    <property type="entry name" value="DENN"/>
    <property type="match status" value="1"/>
</dbReference>
<dbReference type="SMART" id="SM00800">
    <property type="entry name" value="uDENN"/>
    <property type="match status" value="1"/>
</dbReference>
<dbReference type="InterPro" id="IPR043153">
    <property type="entry name" value="DENN_C"/>
</dbReference>
<dbReference type="InterPro" id="IPR037516">
    <property type="entry name" value="Tripartite_DENN"/>
</dbReference>
<dbReference type="EMBL" id="MDYQ01000128">
    <property type="protein sequence ID" value="PRP81321.1"/>
    <property type="molecule type" value="Genomic_DNA"/>
</dbReference>
<dbReference type="PANTHER" id="PTHR15288:SF20">
    <property type="entry name" value="UDENN DOMAIN-CONTAINING PROTEIN"/>
    <property type="match status" value="1"/>
</dbReference>
<proteinExistence type="predicted"/>
<evidence type="ECO:0000313" key="3">
    <source>
        <dbReference type="EMBL" id="PRP81321.1"/>
    </source>
</evidence>
<dbReference type="InterPro" id="IPR001194">
    <property type="entry name" value="cDENN_dom"/>
</dbReference>
<protein>
    <recommendedName>
        <fullName evidence="2">UDENN domain-containing protein</fullName>
    </recommendedName>
</protein>
<feature type="compositionally biased region" description="Polar residues" evidence="1">
    <location>
        <begin position="17"/>
        <end position="27"/>
    </location>
</feature>